<keyword evidence="1" id="KW-0472">Membrane</keyword>
<evidence type="ECO:0000313" key="3">
    <source>
        <dbReference type="Proteomes" id="UP000177932"/>
    </source>
</evidence>
<feature type="transmembrane region" description="Helical" evidence="1">
    <location>
        <begin position="126"/>
        <end position="147"/>
    </location>
</feature>
<feature type="transmembrane region" description="Helical" evidence="1">
    <location>
        <begin position="86"/>
        <end position="105"/>
    </location>
</feature>
<dbReference type="AlphaFoldDB" id="A0A1G2H625"/>
<dbReference type="EMBL" id="MHOD01000019">
    <property type="protein sequence ID" value="OGZ57923.1"/>
    <property type="molecule type" value="Genomic_DNA"/>
</dbReference>
<evidence type="ECO:0000313" key="2">
    <source>
        <dbReference type="EMBL" id="OGZ57923.1"/>
    </source>
</evidence>
<sequence>MILGFIDLKTFYLIFHLIGIACGVGGVYMSGFIFFSSIRDGKISEIEIKFIKLASLMVWIGVAILVCSGILLFSLDVERYMASTKFLAKITIVGIIILNGVFYHIRHIPKLVREEGKELNSRDSSILFASGAVSFVSWTSALILGAFRSVPYGYWEIMFFYAMVLAVSVISALILRSKLLRKKIEKQSVL</sequence>
<organism evidence="2 3">
    <name type="scientific">Candidatus Spechtbacteria bacterium RIFCSPHIGHO2_01_FULL_43_30</name>
    <dbReference type="NCBI Taxonomy" id="1802158"/>
    <lineage>
        <taxon>Bacteria</taxon>
        <taxon>Candidatus Spechtiibacteriota</taxon>
    </lineage>
</organism>
<gene>
    <name evidence="2" type="ORF">A2827_01750</name>
</gene>
<accession>A0A1G2H625</accession>
<feature type="transmembrane region" description="Helical" evidence="1">
    <location>
        <begin position="12"/>
        <end position="35"/>
    </location>
</feature>
<dbReference type="Proteomes" id="UP000177932">
    <property type="component" value="Unassembled WGS sequence"/>
</dbReference>
<evidence type="ECO:0000256" key="1">
    <source>
        <dbReference type="SAM" id="Phobius"/>
    </source>
</evidence>
<reference evidence="2 3" key="1">
    <citation type="journal article" date="2016" name="Nat. Commun.">
        <title>Thousands of microbial genomes shed light on interconnected biogeochemical processes in an aquifer system.</title>
        <authorList>
            <person name="Anantharaman K."/>
            <person name="Brown C.T."/>
            <person name="Hug L.A."/>
            <person name="Sharon I."/>
            <person name="Castelle C.J."/>
            <person name="Probst A.J."/>
            <person name="Thomas B.C."/>
            <person name="Singh A."/>
            <person name="Wilkins M.J."/>
            <person name="Karaoz U."/>
            <person name="Brodie E.L."/>
            <person name="Williams K.H."/>
            <person name="Hubbard S.S."/>
            <person name="Banfield J.F."/>
        </authorList>
    </citation>
    <scope>NUCLEOTIDE SEQUENCE [LARGE SCALE GENOMIC DNA]</scope>
</reference>
<name>A0A1G2H625_9BACT</name>
<feature type="transmembrane region" description="Helical" evidence="1">
    <location>
        <begin position="153"/>
        <end position="175"/>
    </location>
</feature>
<protein>
    <submittedName>
        <fullName evidence="2">Uncharacterized protein</fullName>
    </submittedName>
</protein>
<keyword evidence="1" id="KW-0812">Transmembrane</keyword>
<feature type="transmembrane region" description="Helical" evidence="1">
    <location>
        <begin position="56"/>
        <end position="74"/>
    </location>
</feature>
<comment type="caution">
    <text evidence="2">The sequence shown here is derived from an EMBL/GenBank/DDBJ whole genome shotgun (WGS) entry which is preliminary data.</text>
</comment>
<keyword evidence="1" id="KW-1133">Transmembrane helix</keyword>
<proteinExistence type="predicted"/>